<dbReference type="AlphaFoldDB" id="A0A225WR98"/>
<proteinExistence type="predicted"/>
<reference evidence="2" key="1">
    <citation type="submission" date="2017-03" db="EMBL/GenBank/DDBJ databases">
        <title>Phytopthora megakarya and P. palmivora, two closely related causual agents of cacao black pod achieved similar genome size and gene model numbers by different mechanisms.</title>
        <authorList>
            <person name="Ali S."/>
            <person name="Shao J."/>
            <person name="Larry D.J."/>
            <person name="Kronmiller B."/>
            <person name="Shen D."/>
            <person name="Strem M.D."/>
            <person name="Melnick R.L."/>
            <person name="Guiltinan M.J."/>
            <person name="Tyler B.M."/>
            <person name="Meinhardt L.W."/>
            <person name="Bailey B.A."/>
        </authorList>
    </citation>
    <scope>NUCLEOTIDE SEQUENCE [LARGE SCALE GENOMIC DNA]</scope>
    <source>
        <strain evidence="2">zdho120</strain>
    </source>
</reference>
<gene>
    <name evidence="1" type="ORF">PHMEG_0005457</name>
</gene>
<dbReference type="EMBL" id="NBNE01000353">
    <property type="protein sequence ID" value="OWZ20173.1"/>
    <property type="molecule type" value="Genomic_DNA"/>
</dbReference>
<dbReference type="OrthoDB" id="98112at2759"/>
<protein>
    <submittedName>
        <fullName evidence="1">Uncharacterized protein</fullName>
    </submittedName>
</protein>
<dbReference type="STRING" id="4795.A0A225WR98"/>
<keyword evidence="2" id="KW-1185">Reference proteome</keyword>
<name>A0A225WR98_9STRA</name>
<sequence length="162" mass="18346">MWCDDHTWVKQDTGSRCMEANFVLRRAMATVLGPQELCEDKFTTWSTRTKLLDTVSGTVPVSVEKIVKAQARIGSVLTPKACSESTRSKRLASLRYVSTCFPAARAFYRNVQVFSSSFSTPHERRFVASDARDDLEWFAGVLTFEHRFNAIPVEQFANIQPT</sequence>
<evidence type="ECO:0000313" key="2">
    <source>
        <dbReference type="Proteomes" id="UP000198211"/>
    </source>
</evidence>
<organism evidence="1 2">
    <name type="scientific">Phytophthora megakarya</name>
    <dbReference type="NCBI Taxonomy" id="4795"/>
    <lineage>
        <taxon>Eukaryota</taxon>
        <taxon>Sar</taxon>
        <taxon>Stramenopiles</taxon>
        <taxon>Oomycota</taxon>
        <taxon>Peronosporomycetes</taxon>
        <taxon>Peronosporales</taxon>
        <taxon>Peronosporaceae</taxon>
        <taxon>Phytophthora</taxon>
    </lineage>
</organism>
<accession>A0A225WR98</accession>
<dbReference type="Proteomes" id="UP000198211">
    <property type="component" value="Unassembled WGS sequence"/>
</dbReference>
<evidence type="ECO:0000313" key="1">
    <source>
        <dbReference type="EMBL" id="OWZ20173.1"/>
    </source>
</evidence>
<comment type="caution">
    <text evidence="1">The sequence shown here is derived from an EMBL/GenBank/DDBJ whole genome shotgun (WGS) entry which is preliminary data.</text>
</comment>